<keyword evidence="2" id="KW-1185">Reference proteome</keyword>
<dbReference type="HOGENOM" id="CLU_1732175_0_0_1"/>
<dbReference type="AlphaFoldDB" id="A0A0C3FRV5"/>
<sequence length="151" mass="17025">MHEQNAKSDKRTRIRFSRKVIGESGLWWVDQCLCEIMWDGGLRVTRRLQVGCREIRTRGKDDCGNRYLMMQQQSPTMPQNIIANPSPGSLTAVRVGNPIAVTSLLDNGAQDHSLVDLFDLIRPNLAHTWPLSLLKINPLSICLCSSSNHRS</sequence>
<reference evidence="1 2" key="1">
    <citation type="submission" date="2014-04" db="EMBL/GenBank/DDBJ databases">
        <authorList>
            <consortium name="DOE Joint Genome Institute"/>
            <person name="Kuo A."/>
            <person name="Tarkka M."/>
            <person name="Buscot F."/>
            <person name="Kohler A."/>
            <person name="Nagy L.G."/>
            <person name="Floudas D."/>
            <person name="Copeland A."/>
            <person name="Barry K.W."/>
            <person name="Cichocki N."/>
            <person name="Veneault-Fourrey C."/>
            <person name="LaButti K."/>
            <person name="Lindquist E.A."/>
            <person name="Lipzen A."/>
            <person name="Lundell T."/>
            <person name="Morin E."/>
            <person name="Murat C."/>
            <person name="Sun H."/>
            <person name="Tunlid A."/>
            <person name="Henrissat B."/>
            <person name="Grigoriev I.V."/>
            <person name="Hibbett D.S."/>
            <person name="Martin F."/>
            <person name="Nordberg H.P."/>
            <person name="Cantor M.N."/>
            <person name="Hua S.X."/>
        </authorList>
    </citation>
    <scope>NUCLEOTIDE SEQUENCE [LARGE SCALE GENOMIC DNA]</scope>
    <source>
        <strain evidence="1 2">F 1598</strain>
    </source>
</reference>
<reference evidence="2" key="2">
    <citation type="submission" date="2015-01" db="EMBL/GenBank/DDBJ databases">
        <title>Evolutionary Origins and Diversification of the Mycorrhizal Mutualists.</title>
        <authorList>
            <consortium name="DOE Joint Genome Institute"/>
            <consortium name="Mycorrhizal Genomics Consortium"/>
            <person name="Kohler A."/>
            <person name="Kuo A."/>
            <person name="Nagy L.G."/>
            <person name="Floudas D."/>
            <person name="Copeland A."/>
            <person name="Barry K.W."/>
            <person name="Cichocki N."/>
            <person name="Veneault-Fourrey C."/>
            <person name="LaButti K."/>
            <person name="Lindquist E.A."/>
            <person name="Lipzen A."/>
            <person name="Lundell T."/>
            <person name="Morin E."/>
            <person name="Murat C."/>
            <person name="Riley R."/>
            <person name="Ohm R."/>
            <person name="Sun H."/>
            <person name="Tunlid A."/>
            <person name="Henrissat B."/>
            <person name="Grigoriev I.V."/>
            <person name="Hibbett D.S."/>
            <person name="Martin F."/>
        </authorList>
    </citation>
    <scope>NUCLEOTIDE SEQUENCE [LARGE SCALE GENOMIC DNA]</scope>
    <source>
        <strain evidence="2">F 1598</strain>
    </source>
</reference>
<name>A0A0C3FRV5_PILCF</name>
<proteinExistence type="predicted"/>
<dbReference type="EMBL" id="KN832997">
    <property type="protein sequence ID" value="KIM81871.1"/>
    <property type="molecule type" value="Genomic_DNA"/>
</dbReference>
<evidence type="ECO:0000313" key="1">
    <source>
        <dbReference type="EMBL" id="KIM81871.1"/>
    </source>
</evidence>
<dbReference type="Proteomes" id="UP000054166">
    <property type="component" value="Unassembled WGS sequence"/>
</dbReference>
<protein>
    <submittedName>
        <fullName evidence="1">Uncharacterized protein</fullName>
    </submittedName>
</protein>
<gene>
    <name evidence="1" type="ORF">PILCRDRAFT_493212</name>
</gene>
<accession>A0A0C3FRV5</accession>
<evidence type="ECO:0000313" key="2">
    <source>
        <dbReference type="Proteomes" id="UP000054166"/>
    </source>
</evidence>
<dbReference type="InParanoid" id="A0A0C3FRV5"/>
<organism evidence="1 2">
    <name type="scientific">Piloderma croceum (strain F 1598)</name>
    <dbReference type="NCBI Taxonomy" id="765440"/>
    <lineage>
        <taxon>Eukaryota</taxon>
        <taxon>Fungi</taxon>
        <taxon>Dikarya</taxon>
        <taxon>Basidiomycota</taxon>
        <taxon>Agaricomycotina</taxon>
        <taxon>Agaricomycetes</taxon>
        <taxon>Agaricomycetidae</taxon>
        <taxon>Atheliales</taxon>
        <taxon>Atheliaceae</taxon>
        <taxon>Piloderma</taxon>
    </lineage>
</organism>